<dbReference type="InterPro" id="IPR007230">
    <property type="entry name" value="Nup98_auto-Pept-S59_dom"/>
</dbReference>
<feature type="compositionally biased region" description="Low complexity" evidence="11">
    <location>
        <begin position="372"/>
        <end position="403"/>
    </location>
</feature>
<dbReference type="GO" id="GO:0006606">
    <property type="term" value="P:protein import into nucleus"/>
    <property type="evidence" value="ECO:0007669"/>
    <property type="project" value="TreeGrafter"/>
</dbReference>
<feature type="compositionally biased region" description="Low complexity" evidence="11">
    <location>
        <begin position="415"/>
        <end position="432"/>
    </location>
</feature>
<feature type="compositionally biased region" description="Gly residues" evidence="11">
    <location>
        <begin position="404"/>
        <end position="414"/>
    </location>
</feature>
<dbReference type="SUPFAM" id="SSF82215">
    <property type="entry name" value="C-terminal autoproteolytic domain of nucleoporin nup98"/>
    <property type="match status" value="1"/>
</dbReference>
<feature type="region of interest" description="Disordered" evidence="11">
    <location>
        <begin position="810"/>
        <end position="890"/>
    </location>
</feature>
<feature type="compositionally biased region" description="Polar residues" evidence="11">
    <location>
        <begin position="639"/>
        <end position="652"/>
    </location>
</feature>
<dbReference type="GO" id="GO:0008139">
    <property type="term" value="F:nuclear localization sequence binding"/>
    <property type="evidence" value="ECO:0007669"/>
    <property type="project" value="TreeGrafter"/>
</dbReference>
<evidence type="ECO:0000313" key="15">
    <source>
        <dbReference type="Proteomes" id="UP000027238"/>
    </source>
</evidence>
<evidence type="ECO:0000256" key="2">
    <source>
        <dbReference type="ARBA" id="ARBA00008926"/>
    </source>
</evidence>
<keyword evidence="6" id="KW-0509">mRNA transport</keyword>
<feature type="compositionally biased region" description="Low complexity" evidence="11">
    <location>
        <begin position="730"/>
        <end position="762"/>
    </location>
</feature>
<dbReference type="GO" id="GO:0000973">
    <property type="term" value="P:post-transcriptional tethering of RNA polymerase II gene DNA at nuclear periphery"/>
    <property type="evidence" value="ECO:0007669"/>
    <property type="project" value="TreeGrafter"/>
</dbReference>
<evidence type="ECO:0000259" key="12">
    <source>
        <dbReference type="PROSITE" id="PS50280"/>
    </source>
</evidence>
<dbReference type="GO" id="GO:0003723">
    <property type="term" value="F:RNA binding"/>
    <property type="evidence" value="ECO:0007669"/>
    <property type="project" value="TreeGrafter"/>
</dbReference>
<dbReference type="GO" id="GO:0006405">
    <property type="term" value="P:RNA export from nucleus"/>
    <property type="evidence" value="ECO:0007669"/>
    <property type="project" value="TreeGrafter"/>
</dbReference>
<feature type="domain" description="SET" evidence="12">
    <location>
        <begin position="2002"/>
        <end position="2130"/>
    </location>
</feature>
<dbReference type="InterPro" id="IPR046341">
    <property type="entry name" value="SET_dom_sf"/>
</dbReference>
<keyword evidence="8" id="KW-0811">Translocation</keyword>
<dbReference type="SUPFAM" id="SSF82199">
    <property type="entry name" value="SET domain"/>
    <property type="match status" value="1"/>
</dbReference>
<dbReference type="Pfam" id="PF04096">
    <property type="entry name" value="Nucleoporin2"/>
    <property type="match status" value="1"/>
</dbReference>
<keyword evidence="5" id="KW-0068">Autocatalytic cleavage</keyword>
<feature type="compositionally biased region" description="Low complexity" evidence="11">
    <location>
        <begin position="548"/>
        <end position="557"/>
    </location>
</feature>
<dbReference type="OrthoDB" id="3797628at2759"/>
<dbReference type="Gene3D" id="2.170.270.10">
    <property type="entry name" value="SET domain"/>
    <property type="match status" value="1"/>
</dbReference>
<evidence type="ECO:0000256" key="10">
    <source>
        <dbReference type="ARBA" id="ARBA00023242"/>
    </source>
</evidence>
<feature type="compositionally biased region" description="Polar residues" evidence="11">
    <location>
        <begin position="872"/>
        <end position="885"/>
    </location>
</feature>
<sequence length="2142" mass="225073">MSGFGSAGFGGFGSTNNQSTGFGGFGSNNNSGTATTGFGSGNTSNNAFGSTSNTGGGLFGGNTTNAFGGTSSGGFGSNTGTAFGAAKPAFGTTPSTGGGLFGAANTNTTTASTGFGGFGANTTTNTSSPFGGASSGGGLFGGANKPAFGSATNTSTPGSTSLFGGGNTSGGFGSTTAASGGFGASMNPGIGSNVGDPPGTALTPFQAHQEKETTGAGNQSNSFQNILFQEPYKKWSSEELRLADYAQGRRHGNASGTGAFGVSNFGSGGFGSTNNQQSSGFGTGASTGGGLFGGGGNTTNTTSTTSGFGGGSTGGFGSGGGGLFGNNAAKPATGGLFGSGTTATSQPAQSGGLFGGGGSTAGGFGTTGTTGAFGSTNTNTSGGLFGSNTNNTTQNKPTGFSFGNTGGGTTGGFGSTTNSGFGTNNNTANNTGTTGGLFGNAGQSTGGGLFGNNQSQPQQQNTGSTFGGGAGFGAQPQQASGGLFGNNQQKPAAGGGLFGGGGASSTGGGLFGGGNTTSNTFGAANTNNSTGGGLFGAKPATTGGGLFGSNTTGQTTNTGGGLFGGGLGANNQQQQQQTGQSSLFGGGQNQAKPGGLFGSAQPAGGSLFGGQNTQQQGSLFGNQQQQQQPQNSFLGGSLLGNSQGVNSGPQSLTANINDVSAYGSPSLFSNLGGSETPNPGPLATPLSSKSKPRRSSILPMYKLNPASAARYATPQKRGFGFSYSTYGTPGASPSSAASTPGGASRSLLGSSSMNRSLSKSVSTSNLRRSFNTEDSILAPGAFSASSGPRYYGQNGSVKKLIINKDMRSDLFSTPTKEKPSSDHANGSRKLSKRVSFDTSTMDASEGSNESDIASTPRSDAITQKAAPAGVSVNETTSVAGTSGDSDPSKGKELAIVHEEDASSQPTGTDKEGFDAAPGAYWMSPTKEVLASMNRVQRQQVTDFTVGRDNVGSVQFRVPVDLTNIDLDEIFGGIVILETRSATVYPIAAKKPPVGKGLNVPATISLEQSWPRGRDKRPSNDAKRFHKHVERLKRIENTKFESYDTETGVWKFSVEHFTTYGLDYDEDEDEAEQPVDVDEPFREDASFSNISQQDSDDSESSPREDDTFDFRRNKRRALPGAFDYRDEDFDEVEDTQRPSQRQSFLGDSFAGSTSNALILSTEEETDDQDVEYGMSEDEDTAGTSFRRRLAAEQTSNSPETDVAATISETPGGILRARMRALKGSATPMKLQVAGGDEWMDMLQRSVSPQKRDRALLRSVNEAALRPAVEEAEGTEQKGRVVSDGRGFATSIDLMNSLFEKAKAPAPSAPAPSRGFVQWPYERQVKSFVDQSDMSDADRSFYNSMRPSWGPDGTLLFASTRSSLEGASRQNMADSLMITKNIIQAQGREIQSAKFSNESSAKTLENQIQMTQVELVGGIPEMSLHPTTLKSLFHDQDVSNPANMHEKLVWELASILFDTAGTVNRTAEAGYRRNNLSQFWAALVDSVSSRSISLARSGEEKAIAALSGHRIQDACKYLIADKNFRLATLVSLIGSNDESKKDMRAQLSEWQDANFLSEFADPIRAIYELLSGNSCVCEGKKGVPLEDRMESFVISKRFGLDWKQAFGLRLWYAISREDDISAAVRIFQDDVAQDREQRPQTWFIEQGIPALWQDQDQDQREDLLWGLLKLYADKQADLEAVLRPENSQLSPFNVRLSWQLSRALLSTNKVSYGPNATEKADALTISFADQLINEGSWLEATFVLLHLSQPEMRVKAVQDNLCRHAGLLGPEIGINFTTLVQTLKIPAAWIWEAQALYMRAVKKDASAEVQCLLRAGSYPEAHDVFVHKVAPSAVISRDYDELMAILSRFEGHDGDIAGWTLGGEVYKAFLELVNRRRQRQQAISPVLEKLVAGLPAMRENAEGANITSLAAISEMGSTVAKVMVETSRQDQLSLFGSSILLEASPQGEGLRYLMAQPKNWPDGLPYFSAPTHSRLLTPTQRQAISQKPADVPDIPAQTTVLPSPLVKITPITDDTHPAKGQCGLFATRHLKPGTFVLPYLGTVHPEMPSESDYDLWLDRAAEVAVDADKGGNEARFVNDYRGIADRPNAEFREVWCQKFRQRCMAVWVLPEGKKGSGKGGIGKGEEILVSYGKGFWGTRKHEQG</sequence>
<evidence type="ECO:0000313" key="14">
    <source>
        <dbReference type="EMBL" id="KDN65943.1"/>
    </source>
</evidence>
<feature type="compositionally biased region" description="Polar residues" evidence="11">
    <location>
        <begin position="1136"/>
        <end position="1148"/>
    </location>
</feature>
<dbReference type="EMBL" id="JMSE01000973">
    <property type="protein sequence ID" value="KDN65943.1"/>
    <property type="molecule type" value="Genomic_DNA"/>
</dbReference>
<dbReference type="InterPro" id="IPR001214">
    <property type="entry name" value="SET_dom"/>
</dbReference>
<feature type="compositionally biased region" description="Polar residues" evidence="11">
    <location>
        <begin position="451"/>
        <end position="461"/>
    </location>
</feature>
<dbReference type="GO" id="GO:0051028">
    <property type="term" value="P:mRNA transport"/>
    <property type="evidence" value="ECO:0007669"/>
    <property type="project" value="UniProtKB-KW"/>
</dbReference>
<dbReference type="GO" id="GO:0034398">
    <property type="term" value="P:telomere tethering at nuclear periphery"/>
    <property type="evidence" value="ECO:0007669"/>
    <property type="project" value="TreeGrafter"/>
</dbReference>
<feature type="region of interest" description="Disordered" evidence="11">
    <location>
        <begin position="730"/>
        <end position="766"/>
    </location>
</feature>
<feature type="region of interest" description="Disordered" evidence="11">
    <location>
        <begin position="668"/>
        <end position="695"/>
    </location>
</feature>
<dbReference type="GO" id="GO:0044614">
    <property type="term" value="C:nuclear pore cytoplasmic filaments"/>
    <property type="evidence" value="ECO:0007669"/>
    <property type="project" value="TreeGrafter"/>
</dbReference>
<evidence type="ECO:0000256" key="11">
    <source>
        <dbReference type="SAM" id="MobiDB-lite"/>
    </source>
</evidence>
<feature type="compositionally biased region" description="Basic and acidic residues" evidence="11">
    <location>
        <begin position="1099"/>
        <end position="1110"/>
    </location>
</feature>
<dbReference type="PANTHER" id="PTHR23198:SF6">
    <property type="entry name" value="NUCLEAR PORE COMPLEX PROTEIN NUP98-NUP96"/>
    <property type="match status" value="1"/>
</dbReference>
<dbReference type="PROSITE" id="PS51434">
    <property type="entry name" value="NUP_C"/>
    <property type="match status" value="1"/>
</dbReference>
<feature type="region of interest" description="Disordered" evidence="11">
    <location>
        <begin position="372"/>
        <end position="499"/>
    </location>
</feature>
<feature type="compositionally biased region" description="Gly residues" evidence="11">
    <location>
        <begin position="558"/>
        <end position="568"/>
    </location>
</feature>
<feature type="domain" description="Peptidase S59" evidence="13">
    <location>
        <begin position="917"/>
        <end position="1056"/>
    </location>
</feature>
<evidence type="ECO:0000256" key="5">
    <source>
        <dbReference type="ARBA" id="ARBA00022813"/>
    </source>
</evidence>
<dbReference type="InterPro" id="IPR037665">
    <property type="entry name" value="Nucleoporin_S59-like"/>
</dbReference>
<evidence type="ECO:0000256" key="3">
    <source>
        <dbReference type="ARBA" id="ARBA00022448"/>
    </source>
</evidence>
<dbReference type="Gene3D" id="3.30.1610.10">
    <property type="entry name" value="Peptidase S59, nucleoporin"/>
    <property type="match status" value="1"/>
</dbReference>
<dbReference type="Pfam" id="PF13634">
    <property type="entry name" value="Nucleoporin_FG"/>
    <property type="match status" value="5"/>
</dbReference>
<feature type="compositionally biased region" description="Polar residues" evidence="11">
    <location>
        <begin position="668"/>
        <end position="677"/>
    </location>
</feature>
<feature type="region of interest" description="Disordered" evidence="11">
    <location>
        <begin position="545"/>
        <end position="652"/>
    </location>
</feature>
<evidence type="ECO:0000256" key="6">
    <source>
        <dbReference type="ARBA" id="ARBA00022816"/>
    </source>
</evidence>
<dbReference type="InterPro" id="IPR021967">
    <property type="entry name" value="Nup98_C"/>
</dbReference>
<keyword evidence="10" id="KW-0539">Nucleus</keyword>
<dbReference type="Pfam" id="PF12110">
    <property type="entry name" value="Nup96"/>
    <property type="match status" value="1"/>
</dbReference>
<keyword evidence="4" id="KW-0677">Repeat</keyword>
<evidence type="ECO:0000256" key="7">
    <source>
        <dbReference type="ARBA" id="ARBA00022927"/>
    </source>
</evidence>
<feature type="region of interest" description="Disordered" evidence="11">
    <location>
        <begin position="338"/>
        <end position="359"/>
    </location>
</feature>
<dbReference type="FunFam" id="3.30.1610.10:FF:000003">
    <property type="entry name" value="Nucleoporin SONB, putative"/>
    <property type="match status" value="1"/>
</dbReference>
<feature type="compositionally biased region" description="Low complexity" evidence="11">
    <location>
        <begin position="569"/>
        <end position="583"/>
    </location>
</feature>
<dbReference type="InterPro" id="IPR036903">
    <property type="entry name" value="Nup98_auto-Pept-S59_dom_sf"/>
</dbReference>
<keyword evidence="15" id="KW-1185">Reference proteome</keyword>
<dbReference type="GO" id="GO:0017056">
    <property type="term" value="F:structural constituent of nuclear pore"/>
    <property type="evidence" value="ECO:0007669"/>
    <property type="project" value="InterPro"/>
</dbReference>
<evidence type="ECO:0000256" key="1">
    <source>
        <dbReference type="ARBA" id="ARBA00004567"/>
    </source>
</evidence>
<dbReference type="InterPro" id="IPR025574">
    <property type="entry name" value="Nucleoporin_FG_rpt"/>
</dbReference>
<evidence type="ECO:0000256" key="9">
    <source>
        <dbReference type="ARBA" id="ARBA00023132"/>
    </source>
</evidence>
<dbReference type="STRING" id="1173701.A0A066X9T9"/>
<dbReference type="PROSITE" id="PS50280">
    <property type="entry name" value="SET"/>
    <property type="match status" value="1"/>
</dbReference>
<evidence type="ECO:0000259" key="13">
    <source>
        <dbReference type="PROSITE" id="PS51434"/>
    </source>
</evidence>
<dbReference type="Proteomes" id="UP000027238">
    <property type="component" value="Unassembled WGS sequence"/>
</dbReference>
<keyword evidence="3" id="KW-0813">Transport</keyword>
<feature type="region of interest" description="Disordered" evidence="11">
    <location>
        <begin position="1124"/>
        <end position="1148"/>
    </location>
</feature>
<dbReference type="Gene3D" id="1.10.10.2360">
    <property type="match status" value="1"/>
</dbReference>
<feature type="region of interest" description="Disordered" evidence="11">
    <location>
        <begin position="1086"/>
        <end position="1111"/>
    </location>
</feature>
<keyword evidence="9" id="KW-0906">Nuclear pore complex</keyword>
<dbReference type="Gene3D" id="1.25.40.690">
    <property type="match status" value="1"/>
</dbReference>
<feature type="compositionally biased region" description="Gly residues" evidence="11">
    <location>
        <begin position="433"/>
        <end position="450"/>
    </location>
</feature>
<dbReference type="HOGENOM" id="CLU_002330_0_0_1"/>
<comment type="subcellular location">
    <subcellularLocation>
        <location evidence="1">Nucleus</location>
        <location evidence="1">Nuclear pore complex</location>
    </subcellularLocation>
</comment>
<feature type="compositionally biased region" description="Polar residues" evidence="11">
    <location>
        <begin position="836"/>
        <end position="861"/>
    </location>
</feature>
<proteinExistence type="inferred from homology"/>
<evidence type="ECO:0000256" key="4">
    <source>
        <dbReference type="ARBA" id="ARBA00022737"/>
    </source>
</evidence>
<keyword evidence="7" id="KW-0653">Protein transport</keyword>
<accession>A0A066X9T9</accession>
<protein>
    <submittedName>
        <fullName evidence="14">Putative nucleoporin autopeptidase</fullName>
    </submittedName>
</protein>
<feature type="compositionally biased region" description="Gly residues" evidence="11">
    <location>
        <begin position="281"/>
        <end position="297"/>
    </location>
</feature>
<evidence type="ECO:0000256" key="8">
    <source>
        <dbReference type="ARBA" id="ARBA00023010"/>
    </source>
</evidence>
<dbReference type="PANTHER" id="PTHR23198">
    <property type="entry name" value="NUCLEOPORIN"/>
    <property type="match status" value="1"/>
</dbReference>
<feature type="compositionally biased region" description="Polar residues" evidence="11">
    <location>
        <begin position="339"/>
        <end position="349"/>
    </location>
</feature>
<name>A0A066X9T9_COLSU</name>
<dbReference type="OMA" id="PMGKGLN"/>
<feature type="region of interest" description="Disordered" evidence="11">
    <location>
        <begin position="271"/>
        <end position="313"/>
    </location>
</feature>
<comment type="similarity">
    <text evidence="2">Belongs to the nucleoporin GLFG family.</text>
</comment>
<reference evidence="15" key="1">
    <citation type="journal article" date="2014" name="Genome Announc.">
        <title>Draft genome sequence of Colletotrichum sublineola, a destructive pathogen of cultivated sorghum.</title>
        <authorList>
            <person name="Baroncelli R."/>
            <person name="Sanz-Martin J.M."/>
            <person name="Rech G.E."/>
            <person name="Sukno S.A."/>
            <person name="Thon M.R."/>
        </authorList>
    </citation>
    <scope>NUCLEOTIDE SEQUENCE [LARGE SCALE GENOMIC DNA]</scope>
    <source>
        <strain evidence="15">TX430BB</strain>
    </source>
</reference>
<comment type="caution">
    <text evidence="14">The sequence shown here is derived from an EMBL/GenBank/DDBJ whole genome shotgun (WGS) entry which is preliminary data.</text>
</comment>
<dbReference type="eggNOG" id="KOG0845">
    <property type="taxonomic scope" value="Eukaryota"/>
</dbReference>
<gene>
    <name evidence="14" type="ORF">CSUB01_02635</name>
</gene>
<feature type="compositionally biased region" description="Low complexity" evidence="11">
    <location>
        <begin position="614"/>
        <end position="636"/>
    </location>
</feature>
<organism evidence="14 15">
    <name type="scientific">Colletotrichum sublineola</name>
    <name type="common">Sorghum anthracnose fungus</name>
    <dbReference type="NCBI Taxonomy" id="1173701"/>
    <lineage>
        <taxon>Eukaryota</taxon>
        <taxon>Fungi</taxon>
        <taxon>Dikarya</taxon>
        <taxon>Ascomycota</taxon>
        <taxon>Pezizomycotina</taxon>
        <taxon>Sordariomycetes</taxon>
        <taxon>Hypocreomycetidae</taxon>
        <taxon>Glomerellales</taxon>
        <taxon>Glomerellaceae</taxon>
        <taxon>Colletotrichum</taxon>
        <taxon>Colletotrichum graminicola species complex</taxon>
    </lineage>
</organism>